<evidence type="ECO:0000256" key="11">
    <source>
        <dbReference type="ARBA" id="ARBA00023324"/>
    </source>
</evidence>
<dbReference type="PANTHER" id="PTHR31356">
    <property type="entry name" value="THYLAKOID LUMENAL 29 KDA PROTEIN, CHLOROPLASTIC-RELATED"/>
    <property type="match status" value="1"/>
</dbReference>
<dbReference type="SUPFAM" id="SSF54160">
    <property type="entry name" value="Chromo domain-like"/>
    <property type="match status" value="1"/>
</dbReference>
<dbReference type="GO" id="GO:0015074">
    <property type="term" value="P:DNA integration"/>
    <property type="evidence" value="ECO:0007669"/>
    <property type="project" value="InterPro"/>
</dbReference>
<dbReference type="InterPro" id="IPR056924">
    <property type="entry name" value="SH3_Tf2-1"/>
</dbReference>
<dbReference type="Gene3D" id="3.30.420.10">
    <property type="entry name" value="Ribonuclease H-like superfamily/Ribonuclease H"/>
    <property type="match status" value="1"/>
</dbReference>
<keyword evidence="9" id="KW-0560">Oxidoreductase</keyword>
<feature type="region of interest" description="Disordered" evidence="12">
    <location>
        <begin position="685"/>
        <end position="707"/>
    </location>
</feature>
<dbReference type="PROSITE" id="PS50994">
    <property type="entry name" value="INTEGRASE"/>
    <property type="match status" value="1"/>
</dbReference>
<dbReference type="FunFam" id="1.10.420.10:FF:000003">
    <property type="entry name" value="L-ascorbate peroxidase, cytosolic"/>
    <property type="match status" value="1"/>
</dbReference>
<keyword evidence="5" id="KW-0349">Heme</keyword>
<evidence type="ECO:0000256" key="3">
    <source>
        <dbReference type="ARBA" id="ARBA00012940"/>
    </source>
</evidence>
<feature type="domain" description="Integrase catalytic" evidence="14">
    <location>
        <begin position="162"/>
        <end position="333"/>
    </location>
</feature>
<evidence type="ECO:0000313" key="16">
    <source>
        <dbReference type="Proteomes" id="UP000436088"/>
    </source>
</evidence>
<evidence type="ECO:0000256" key="2">
    <source>
        <dbReference type="ARBA" id="ARBA00006873"/>
    </source>
</evidence>
<dbReference type="GO" id="GO:0020037">
    <property type="term" value="F:heme binding"/>
    <property type="evidence" value="ECO:0007669"/>
    <property type="project" value="InterPro"/>
</dbReference>
<dbReference type="InterPro" id="IPR019793">
    <property type="entry name" value="Peroxidases_heam-ligand_BS"/>
</dbReference>
<feature type="compositionally biased region" description="Basic and acidic residues" evidence="12">
    <location>
        <begin position="689"/>
        <end position="707"/>
    </location>
</feature>
<reference evidence="15" key="1">
    <citation type="submission" date="2019-09" db="EMBL/GenBank/DDBJ databases">
        <title>Draft genome information of white flower Hibiscus syriacus.</title>
        <authorList>
            <person name="Kim Y.-M."/>
        </authorList>
    </citation>
    <scope>NUCLEOTIDE SEQUENCE [LARGE SCALE GENOMIC DNA]</scope>
    <source>
        <strain evidence="15">YM2019G1</strain>
    </source>
</reference>
<dbReference type="InterPro" id="IPR019794">
    <property type="entry name" value="Peroxidases_AS"/>
</dbReference>
<evidence type="ECO:0000256" key="8">
    <source>
        <dbReference type="ARBA" id="ARBA00022958"/>
    </source>
</evidence>
<dbReference type="InterPro" id="IPR036397">
    <property type="entry name" value="RNaseH_sf"/>
</dbReference>
<evidence type="ECO:0000256" key="1">
    <source>
        <dbReference type="ARBA" id="ARBA00001970"/>
    </source>
</evidence>
<dbReference type="PROSITE" id="PS50873">
    <property type="entry name" value="PEROXIDASE_4"/>
    <property type="match status" value="1"/>
</dbReference>
<dbReference type="CDD" id="cd00691">
    <property type="entry name" value="ascorbate_peroxidase"/>
    <property type="match status" value="1"/>
</dbReference>
<evidence type="ECO:0000256" key="9">
    <source>
        <dbReference type="ARBA" id="ARBA00023002"/>
    </source>
</evidence>
<evidence type="ECO:0000256" key="6">
    <source>
        <dbReference type="ARBA" id="ARBA00022723"/>
    </source>
</evidence>
<dbReference type="Proteomes" id="UP000436088">
    <property type="component" value="Unassembled WGS sequence"/>
</dbReference>
<gene>
    <name evidence="15" type="ORF">F3Y22_tig00117027pilonHSYRG00060</name>
</gene>
<keyword evidence="7" id="KW-0106">Calcium</keyword>
<dbReference type="InterPro" id="IPR001584">
    <property type="entry name" value="Integrase_cat-core"/>
</dbReference>
<name>A0A6A2XAT4_HIBSY</name>
<dbReference type="InterPro" id="IPR044831">
    <property type="entry name" value="Ccp1-like"/>
</dbReference>
<dbReference type="InterPro" id="IPR016197">
    <property type="entry name" value="Chromo-like_dom_sf"/>
</dbReference>
<dbReference type="GO" id="GO:0003676">
    <property type="term" value="F:nucleic acid binding"/>
    <property type="evidence" value="ECO:0007669"/>
    <property type="project" value="InterPro"/>
</dbReference>
<keyword evidence="10" id="KW-0408">Iron</keyword>
<keyword evidence="6" id="KW-0479">Metal-binding</keyword>
<evidence type="ECO:0000259" key="13">
    <source>
        <dbReference type="PROSITE" id="PS50873"/>
    </source>
</evidence>
<dbReference type="FunFam" id="1.10.520.10:FF:000003">
    <property type="entry name" value="Cytosolic ascorbate peroxidase"/>
    <property type="match status" value="1"/>
</dbReference>
<dbReference type="AlphaFoldDB" id="A0A6A2XAT4"/>
<dbReference type="Gene3D" id="3.10.10.10">
    <property type="entry name" value="HIV Type 1 Reverse Transcriptase, subunit A, domain 1"/>
    <property type="match status" value="1"/>
</dbReference>
<dbReference type="SUPFAM" id="SSF53098">
    <property type="entry name" value="Ribonuclease H-like"/>
    <property type="match status" value="1"/>
</dbReference>
<dbReference type="InterPro" id="IPR002016">
    <property type="entry name" value="Haem_peroxidase"/>
</dbReference>
<dbReference type="GO" id="GO:0000302">
    <property type="term" value="P:response to reactive oxygen species"/>
    <property type="evidence" value="ECO:0007669"/>
    <property type="project" value="TreeGrafter"/>
</dbReference>
<protein>
    <recommendedName>
        <fullName evidence="3">L-ascorbate peroxidase</fullName>
        <ecNumber evidence="3">1.11.1.11</ecNumber>
    </recommendedName>
</protein>
<dbReference type="PRINTS" id="PR00459">
    <property type="entry name" value="ASPEROXIDASE"/>
</dbReference>
<dbReference type="GO" id="GO:0042744">
    <property type="term" value="P:hydrogen peroxide catabolic process"/>
    <property type="evidence" value="ECO:0007669"/>
    <property type="project" value="UniProtKB-KW"/>
</dbReference>
<organism evidence="15 16">
    <name type="scientific">Hibiscus syriacus</name>
    <name type="common">Rose of Sharon</name>
    <dbReference type="NCBI Taxonomy" id="106335"/>
    <lineage>
        <taxon>Eukaryota</taxon>
        <taxon>Viridiplantae</taxon>
        <taxon>Streptophyta</taxon>
        <taxon>Embryophyta</taxon>
        <taxon>Tracheophyta</taxon>
        <taxon>Spermatophyta</taxon>
        <taxon>Magnoliopsida</taxon>
        <taxon>eudicotyledons</taxon>
        <taxon>Gunneridae</taxon>
        <taxon>Pentapetalae</taxon>
        <taxon>rosids</taxon>
        <taxon>malvids</taxon>
        <taxon>Malvales</taxon>
        <taxon>Malvaceae</taxon>
        <taxon>Malvoideae</taxon>
        <taxon>Hibiscus</taxon>
    </lineage>
</organism>
<dbReference type="InterPro" id="IPR012337">
    <property type="entry name" value="RNaseH-like_sf"/>
</dbReference>
<evidence type="ECO:0000313" key="15">
    <source>
        <dbReference type="EMBL" id="KAE8655449.1"/>
    </source>
</evidence>
<dbReference type="PROSITE" id="PS00435">
    <property type="entry name" value="PEROXIDASE_1"/>
    <property type="match status" value="1"/>
</dbReference>
<comment type="cofactor">
    <cofactor evidence="1">
        <name>heme b</name>
        <dbReference type="ChEBI" id="CHEBI:60344"/>
    </cofactor>
</comment>
<keyword evidence="11" id="KW-0376">Hydrogen peroxide</keyword>
<dbReference type="Pfam" id="PF24626">
    <property type="entry name" value="SH3_Tf2-1"/>
    <property type="match status" value="1"/>
</dbReference>
<evidence type="ECO:0000256" key="5">
    <source>
        <dbReference type="ARBA" id="ARBA00022617"/>
    </source>
</evidence>
<dbReference type="InterPro" id="IPR010255">
    <property type="entry name" value="Haem_peroxidase_sf"/>
</dbReference>
<proteinExistence type="inferred from homology"/>
<dbReference type="PRINTS" id="PR00458">
    <property type="entry name" value="PEROXIDASE"/>
</dbReference>
<dbReference type="PANTHER" id="PTHR31356:SF59">
    <property type="entry name" value="L-ASCORBATE PEROXIDASE 1, CYTOSOLIC"/>
    <property type="match status" value="1"/>
</dbReference>
<comment type="similarity">
    <text evidence="2">Belongs to the peroxidase family. Ascorbate peroxidase subfamily.</text>
</comment>
<dbReference type="SUPFAM" id="SSF48113">
    <property type="entry name" value="Heme-dependent peroxidases"/>
    <property type="match status" value="1"/>
</dbReference>
<keyword evidence="8" id="KW-0630">Potassium</keyword>
<evidence type="ECO:0000256" key="10">
    <source>
        <dbReference type="ARBA" id="ARBA00023004"/>
    </source>
</evidence>
<dbReference type="InterPro" id="IPR043502">
    <property type="entry name" value="DNA/RNA_pol_sf"/>
</dbReference>
<dbReference type="SUPFAM" id="SSF56672">
    <property type="entry name" value="DNA/RNA polymerases"/>
    <property type="match status" value="1"/>
</dbReference>
<evidence type="ECO:0000256" key="12">
    <source>
        <dbReference type="SAM" id="MobiDB-lite"/>
    </source>
</evidence>
<dbReference type="EMBL" id="VEPZ02001779">
    <property type="protein sequence ID" value="KAE8655449.1"/>
    <property type="molecule type" value="Genomic_DNA"/>
</dbReference>
<evidence type="ECO:0000259" key="14">
    <source>
        <dbReference type="PROSITE" id="PS50994"/>
    </source>
</evidence>
<dbReference type="InterPro" id="IPR002207">
    <property type="entry name" value="Peroxidase_I"/>
</dbReference>
<evidence type="ECO:0000256" key="7">
    <source>
        <dbReference type="ARBA" id="ARBA00022837"/>
    </source>
</evidence>
<dbReference type="PROSITE" id="PS00436">
    <property type="entry name" value="PEROXIDASE_2"/>
    <property type="match status" value="1"/>
</dbReference>
<keyword evidence="4 15" id="KW-0575">Peroxidase</keyword>
<dbReference type="GO" id="GO:0016688">
    <property type="term" value="F:L-ascorbate peroxidase activity"/>
    <property type="evidence" value="ECO:0007669"/>
    <property type="project" value="UniProtKB-EC"/>
</dbReference>
<dbReference type="Gene3D" id="1.10.420.10">
    <property type="entry name" value="Peroxidase, domain 2"/>
    <property type="match status" value="1"/>
</dbReference>
<dbReference type="GO" id="GO:0009507">
    <property type="term" value="C:chloroplast"/>
    <property type="evidence" value="ECO:0007669"/>
    <property type="project" value="TreeGrafter"/>
</dbReference>
<feature type="domain" description="Plant heme peroxidase family profile" evidence="13">
    <location>
        <begin position="646"/>
        <end position="822"/>
    </location>
</feature>
<dbReference type="EC" id="1.11.1.11" evidence="3"/>
<keyword evidence="16" id="KW-1185">Reference proteome</keyword>
<dbReference type="Pfam" id="PF00141">
    <property type="entry name" value="peroxidase"/>
    <property type="match status" value="1"/>
</dbReference>
<dbReference type="GO" id="GO:0034599">
    <property type="term" value="P:cellular response to oxidative stress"/>
    <property type="evidence" value="ECO:0007669"/>
    <property type="project" value="InterPro"/>
</dbReference>
<dbReference type="Gene3D" id="1.10.520.10">
    <property type="match status" value="1"/>
</dbReference>
<sequence>MVGTEKSKIEKELEVSTMKLGLKEVEIKELGIKEPVEGMCSQNDTGLNVEEMGLELNLIQFFFKLGKTKKTQKMGQTEQTKDTMDDPDGSLNAEVSVCQKLEVAAMYLTGRAEIWFDGYVTKKNRVSWHEFVADITHRVLQMGGSDMVLGVDWMKKFSSITLDFNEMTLTFKKDGNLISLQGGHRIPSVKMISGDKMQELTSKQTEQKSEVEKQVNELLAASIIQTSKSLFASPCLMVKKKDGTWRSSSRKRMSIRQHFELITTTLSLSIAFHPETDGQTERVNQCLEQYLRSLYFLKPKEWARWLPQAEWWYNTNFHTAIGTTPFQALYGYEAPLLQQQTTTPQADKHRTEREFHVGDDVYLKLQPYRQITLALRKNLKLSARYFGPYKIIEKIGLVAYRLRLPPHSKIHLVFHVSLLKKKIGSNMLTSLDPPEVGDDGQLKIYPAIVLDKQSVKCQNRPVTQLLIQWSNLSPENATWEDYSALKSQFPDFDPWGQGSTAGEGNVMVGTEKSKIEKELEVSTMKLGLKEVEIKELGIKEPVEGISCPLRGLKGVSSFFQFITLAVTAQEEKMTKCYPTVSEEYQKAVEKAKRKLRGLIAEKNCAPLMLRLAWHSAGTFDVKTKTGGPFGTMKQPTELAHGANNGLDIAVRLLEPIKEQLPILSYADFYQLAGVVAVGITGGPEIPFHPGREDKPHPPPEGRLPDATKGADHLRQVFGAQMGLSDQDIVALSGGHTLGRCHKERSGFEGPWTTNPLIFDNSYFKELLSGEKEGLLQLPTDKVLLSDPAFRPLVDKYAADEDAFFSDYAEAHLKLSELGFADA</sequence>
<accession>A0A6A2XAT4</accession>
<dbReference type="GO" id="GO:0046872">
    <property type="term" value="F:metal ion binding"/>
    <property type="evidence" value="ECO:0007669"/>
    <property type="project" value="UniProtKB-KW"/>
</dbReference>
<comment type="caution">
    <text evidence="15">The sequence shown here is derived from an EMBL/GenBank/DDBJ whole genome shotgun (WGS) entry which is preliminary data.</text>
</comment>
<evidence type="ECO:0000256" key="4">
    <source>
        <dbReference type="ARBA" id="ARBA00022559"/>
    </source>
</evidence>